<protein>
    <recommendedName>
        <fullName evidence="3">F-box domain-containing protein</fullName>
    </recommendedName>
</protein>
<comment type="caution">
    <text evidence="1">The sequence shown here is derived from an EMBL/GenBank/DDBJ whole genome shotgun (WGS) entry which is preliminary data.</text>
</comment>
<gene>
    <name evidence="1" type="ORF">TWF694_001337</name>
</gene>
<dbReference type="AlphaFoldDB" id="A0AAV9XRI9"/>
<dbReference type="Proteomes" id="UP001365542">
    <property type="component" value="Unassembled WGS sequence"/>
</dbReference>
<proteinExistence type="predicted"/>
<dbReference type="EMBL" id="JAVHJO010000001">
    <property type="protein sequence ID" value="KAK6544648.1"/>
    <property type="molecule type" value="Genomic_DNA"/>
</dbReference>
<organism evidence="1 2">
    <name type="scientific">Orbilia ellipsospora</name>
    <dbReference type="NCBI Taxonomy" id="2528407"/>
    <lineage>
        <taxon>Eukaryota</taxon>
        <taxon>Fungi</taxon>
        <taxon>Dikarya</taxon>
        <taxon>Ascomycota</taxon>
        <taxon>Pezizomycotina</taxon>
        <taxon>Orbiliomycetes</taxon>
        <taxon>Orbiliales</taxon>
        <taxon>Orbiliaceae</taxon>
        <taxon>Orbilia</taxon>
    </lineage>
</organism>
<name>A0AAV9XRI9_9PEZI</name>
<keyword evidence="2" id="KW-1185">Reference proteome</keyword>
<evidence type="ECO:0000313" key="2">
    <source>
        <dbReference type="Proteomes" id="UP001365542"/>
    </source>
</evidence>
<evidence type="ECO:0000313" key="1">
    <source>
        <dbReference type="EMBL" id="KAK6544648.1"/>
    </source>
</evidence>
<evidence type="ECO:0008006" key="3">
    <source>
        <dbReference type="Google" id="ProtNLM"/>
    </source>
</evidence>
<accession>A0AAV9XRI9</accession>
<sequence>MIPTLLKTRFWRRSSTSTSAEPQPPAYENVPVFATPASDIPFLPPEILAEIIYYAIIPTFDESRQSESPIHIKTLTSLSQTSTYFLSVVRRVCRDACNSQRCMAPCLRLHTGSERCTFEVIATWMPIAVLSGTFNLSIFNEIRKHGENRMLVNVSHMTFRAVAVAVLMWDRLLMERKLEEKYGKEVYFTQHTAVPEDLEKLLKALCYIRHIRFAYFRLGATWATCNVGLLEEAVGNIAPTKYLEVNIGSIKGWARGSGGKVIRDLWASLVPMGLPLALRILSAGLKNGARRVDLGMFMAGDVGIDKVEMRHDGSLVNFIRSKDIPDRLLKDMDGVFAQLTLGGSLDIPAGGSSSLWKTLGSYIFSPFCYSLMGARVGRLEWMGERERFTSVHFLDLAMKDP</sequence>
<reference evidence="1 2" key="1">
    <citation type="submission" date="2019-10" db="EMBL/GenBank/DDBJ databases">
        <authorList>
            <person name="Palmer J.M."/>
        </authorList>
    </citation>
    <scope>NUCLEOTIDE SEQUENCE [LARGE SCALE GENOMIC DNA]</scope>
    <source>
        <strain evidence="1 2">TWF694</strain>
    </source>
</reference>